<evidence type="ECO:0000256" key="10">
    <source>
        <dbReference type="HAMAP-Rule" id="MF_00442"/>
    </source>
</evidence>
<evidence type="ECO:0000256" key="4">
    <source>
        <dbReference type="ARBA" id="ARBA00022806"/>
    </source>
</evidence>
<evidence type="ECO:0000256" key="9">
    <source>
        <dbReference type="ARBA" id="ARBA00034617"/>
    </source>
</evidence>
<dbReference type="GO" id="GO:0006281">
    <property type="term" value="P:DNA repair"/>
    <property type="evidence" value="ECO:0007669"/>
    <property type="project" value="UniProtKB-UniRule"/>
</dbReference>
<keyword evidence="14" id="KW-1185">Reference proteome</keyword>
<evidence type="ECO:0000256" key="6">
    <source>
        <dbReference type="ARBA" id="ARBA00023125"/>
    </source>
</evidence>
<dbReference type="InterPro" id="IPR048772">
    <property type="entry name" value="Hel308-like_dom4"/>
</dbReference>
<dbReference type="SUPFAM" id="SSF46785">
    <property type="entry name" value="Winged helix' DNA-binding domain"/>
    <property type="match status" value="1"/>
</dbReference>
<dbReference type="AlphaFoldDB" id="A0A832UPM5"/>
<dbReference type="EMBL" id="DVAD01000007">
    <property type="protein sequence ID" value="HIJ99446.1"/>
    <property type="molecule type" value="Genomic_DNA"/>
</dbReference>
<evidence type="ECO:0000256" key="8">
    <source>
        <dbReference type="ARBA" id="ARBA00023235"/>
    </source>
</evidence>
<accession>A0A832UPM5</accession>
<proteinExistence type="inferred from homology"/>
<evidence type="ECO:0000313" key="14">
    <source>
        <dbReference type="Proteomes" id="UP000604391"/>
    </source>
</evidence>
<evidence type="ECO:0000313" key="13">
    <source>
        <dbReference type="EMBL" id="HIJ99446.1"/>
    </source>
</evidence>
<dbReference type="InterPro" id="IPR014001">
    <property type="entry name" value="Helicase_ATP-bd"/>
</dbReference>
<comment type="caution">
    <text evidence="13">The sequence shown here is derived from an EMBL/GenBank/DDBJ whole genome shotgun (WGS) entry which is preliminary data.</text>
</comment>
<evidence type="ECO:0000259" key="11">
    <source>
        <dbReference type="PROSITE" id="PS51192"/>
    </source>
</evidence>
<dbReference type="GO" id="GO:0005524">
    <property type="term" value="F:ATP binding"/>
    <property type="evidence" value="ECO:0007669"/>
    <property type="project" value="UniProtKB-UniRule"/>
</dbReference>
<keyword evidence="1 10" id="KW-0547">Nucleotide-binding</keyword>
<dbReference type="GO" id="GO:0016818">
    <property type="term" value="F:hydrolase activity, acting on acid anhydrides, in phosphorus-containing anhydrides"/>
    <property type="evidence" value="ECO:0007669"/>
    <property type="project" value="UniProtKB-UniRule"/>
</dbReference>
<dbReference type="SUPFAM" id="SSF158702">
    <property type="entry name" value="Sec63 N-terminal domain-like"/>
    <property type="match status" value="1"/>
</dbReference>
<keyword evidence="2 10" id="KW-0227">DNA damage</keyword>
<dbReference type="GO" id="GO:0003677">
    <property type="term" value="F:DNA binding"/>
    <property type="evidence" value="ECO:0007669"/>
    <property type="project" value="UniProtKB-UniRule"/>
</dbReference>
<dbReference type="InterPro" id="IPR011545">
    <property type="entry name" value="DEAD/DEAH_box_helicase_dom"/>
</dbReference>
<dbReference type="InterPro" id="IPR050474">
    <property type="entry name" value="Hel308_SKI2-like"/>
</dbReference>
<evidence type="ECO:0000256" key="2">
    <source>
        <dbReference type="ARBA" id="ARBA00022763"/>
    </source>
</evidence>
<organism evidence="13 14">
    <name type="scientific">Candidatus Undinarchaeum marinum</name>
    <dbReference type="NCBI Taxonomy" id="2756141"/>
    <lineage>
        <taxon>Archaea</taxon>
        <taxon>Candidatus Undinarchaeota</taxon>
        <taxon>Candidatus Undinarchaeia</taxon>
        <taxon>Candidatus Undinarchaeales</taxon>
        <taxon>Candidatus Undinarchaeaceae</taxon>
        <taxon>Candidatus Undinarchaeum</taxon>
    </lineage>
</organism>
<dbReference type="Pfam" id="PF14520">
    <property type="entry name" value="HHH_5"/>
    <property type="match status" value="1"/>
</dbReference>
<dbReference type="Proteomes" id="UP000604391">
    <property type="component" value="Unassembled WGS sequence"/>
</dbReference>
<feature type="domain" description="Helicase ATP-binding" evidence="11">
    <location>
        <begin position="38"/>
        <end position="202"/>
    </location>
</feature>
<comment type="function">
    <text evidence="10">DNA-dependent ATPase and 3'-5' DNA helicase that may be involved in repair of stalled replication forks.</text>
</comment>
<evidence type="ECO:0000256" key="3">
    <source>
        <dbReference type="ARBA" id="ARBA00022801"/>
    </source>
</evidence>
<dbReference type="GO" id="GO:0043138">
    <property type="term" value="F:3'-5' DNA helicase activity"/>
    <property type="evidence" value="ECO:0007669"/>
    <property type="project" value="UniProtKB-UniRule"/>
</dbReference>
<dbReference type="PANTHER" id="PTHR47961">
    <property type="entry name" value="DNA POLYMERASE THETA, PUTATIVE (AFU_ORTHOLOGUE AFUA_1G05260)-RELATED"/>
    <property type="match status" value="1"/>
</dbReference>
<name>A0A832UPM5_9ARCH</name>
<dbReference type="InterPro" id="IPR036390">
    <property type="entry name" value="WH_DNA-bd_sf"/>
</dbReference>
<comment type="catalytic activity">
    <reaction evidence="10">
        <text>ATP + H2O = ADP + phosphate + H(+)</text>
        <dbReference type="Rhea" id="RHEA:13065"/>
        <dbReference type="ChEBI" id="CHEBI:15377"/>
        <dbReference type="ChEBI" id="CHEBI:15378"/>
        <dbReference type="ChEBI" id="CHEBI:30616"/>
        <dbReference type="ChEBI" id="CHEBI:43474"/>
        <dbReference type="ChEBI" id="CHEBI:456216"/>
        <dbReference type="EC" id="5.6.2.4"/>
    </reaction>
</comment>
<keyword evidence="5 10" id="KW-0067">ATP-binding</keyword>
<keyword evidence="4 10" id="KW-0347">Helicase</keyword>
<comment type="catalytic activity">
    <reaction evidence="9 10">
        <text>Couples ATP hydrolysis with the unwinding of duplex DNA by translocating in the 3'-5' direction.</text>
        <dbReference type="EC" id="5.6.2.4"/>
    </reaction>
</comment>
<dbReference type="PANTHER" id="PTHR47961:SF10">
    <property type="entry name" value="ATP-DEPENDENT DNA HELICASE HEL308"/>
    <property type="match status" value="1"/>
</dbReference>
<keyword evidence="8 10" id="KW-0413">Isomerase</keyword>
<comment type="subunit">
    <text evidence="10">Monomer.</text>
</comment>
<dbReference type="SMART" id="SM00490">
    <property type="entry name" value="HELICc"/>
    <property type="match status" value="1"/>
</dbReference>
<dbReference type="Gene3D" id="3.40.50.300">
    <property type="entry name" value="P-loop containing nucleotide triphosphate hydrolases"/>
    <property type="match status" value="2"/>
</dbReference>
<feature type="binding site" evidence="10">
    <location>
        <position position="33"/>
    </location>
    <ligand>
        <name>ATP</name>
        <dbReference type="ChEBI" id="CHEBI:30616"/>
    </ligand>
</feature>
<evidence type="ECO:0000256" key="1">
    <source>
        <dbReference type="ARBA" id="ARBA00022741"/>
    </source>
</evidence>
<dbReference type="Pfam" id="PF21280">
    <property type="entry name" value="Helicase_dom4_arc"/>
    <property type="match status" value="1"/>
</dbReference>
<keyword evidence="6 10" id="KW-0238">DNA-binding</keyword>
<gene>
    <name evidence="10" type="primary">hel308</name>
    <name evidence="13" type="ORF">H1011_01310</name>
</gene>
<protein>
    <recommendedName>
        <fullName evidence="10">ATP-dependent DNA helicase Hel308</fullName>
        <ecNumber evidence="10">5.6.2.4</ecNumber>
    </recommendedName>
    <alternativeName>
        <fullName evidence="10">DNA 3'-5' helicase Hel308</fullName>
    </alternativeName>
</protein>
<dbReference type="CDD" id="cd18795">
    <property type="entry name" value="SF2_C_Ski2"/>
    <property type="match status" value="1"/>
</dbReference>
<dbReference type="SMART" id="SM00487">
    <property type="entry name" value="DEXDc"/>
    <property type="match status" value="1"/>
</dbReference>
<dbReference type="InterPro" id="IPR001650">
    <property type="entry name" value="Helicase_C-like"/>
</dbReference>
<evidence type="ECO:0000256" key="7">
    <source>
        <dbReference type="ARBA" id="ARBA00023204"/>
    </source>
</evidence>
<dbReference type="EC" id="5.6.2.4" evidence="10"/>
<evidence type="ECO:0000259" key="12">
    <source>
        <dbReference type="PROSITE" id="PS51194"/>
    </source>
</evidence>
<dbReference type="Gene3D" id="1.10.150.20">
    <property type="entry name" value="5' to 3' exonuclease, C-terminal subdomain"/>
    <property type="match status" value="1"/>
</dbReference>
<feature type="domain" description="Helicase C-terminal" evidence="12">
    <location>
        <begin position="235"/>
        <end position="437"/>
    </location>
</feature>
<dbReference type="PROSITE" id="PS51192">
    <property type="entry name" value="HELICASE_ATP_BIND_1"/>
    <property type="match status" value="1"/>
</dbReference>
<dbReference type="InterPro" id="IPR027417">
    <property type="entry name" value="P-loop_NTPase"/>
</dbReference>
<keyword evidence="7 10" id="KW-0234">DNA repair</keyword>
<dbReference type="SUPFAM" id="SSF52540">
    <property type="entry name" value="P-loop containing nucleoside triphosphate hydrolases"/>
    <property type="match status" value="1"/>
</dbReference>
<dbReference type="Pfam" id="PF00270">
    <property type="entry name" value="DEAD"/>
    <property type="match status" value="1"/>
</dbReference>
<keyword evidence="3 10" id="KW-0378">Hydrolase</keyword>
<dbReference type="Pfam" id="PF00271">
    <property type="entry name" value="Helicase_C"/>
    <property type="match status" value="1"/>
</dbReference>
<dbReference type="InterPro" id="IPR022965">
    <property type="entry name" value="Helicase_Hel308"/>
</dbReference>
<dbReference type="PROSITE" id="PS51194">
    <property type="entry name" value="HELICASE_CTER"/>
    <property type="match status" value="1"/>
</dbReference>
<sequence>MHLSEVSKRYPAIESAITRIIEEDGIGELYEPQEKAIEAGLLDGENMTIAIPTASGKTLIAELAMLSKVQQGYKAIYLAPLRALASEKYEELKKKHGKLVNIGISTSDLDSSGSELDKFDIIIMTNEKMDSIMRHHPSWIGKIGIVVLDEVHLIDSANRGPTLEIVATKLMALKPQFLALSATIENSEEIAKWLNSKLVESSFRPVKLSKGVYFNNEISFSGKSDQKLEAGNSPSISLAIDIIKKEAQGLVFVSTRRSAEAESEKQSKEIVHLLNAKEKKELERIADRILNVLESPTKQCIRLSTIVRGGAAFHHAGLHNTQRKIIEDSFKSNLIKTICSTPTLAAGVNLPGKRVIIRDYKRYGTFGMEPIPVLEVHQMFGRAGRPKYDTEGEAVLIASSQDEFDELWEHYIEGRPEPISSKLGVAPVLRMHTLGLIAESPRSREKLVEFYNKTFYAFQYSDVSHLETILSEILDDLFEWSFIEDDADGNLRCTRLGLRVAQLYLDPLTAFEIIQMLSESKISVELMLTMLCNAAEMRPLGAIRRSEEDEIYSAMDSLEIEDGLERAFKQAYIFEKWMDEIHDDVLYDKYAMPPGVLRGKLNIMDWLLYASSEISRITSKDRHSHQVLTLRRRLKYGVKKELLPLVSVRGIGRVRARKIYTAGIKDKIGLKKAGVEKLSSLIGKKTAEKILTVLDKDDY</sequence>
<dbReference type="Gene3D" id="1.10.3380.30">
    <property type="match status" value="1"/>
</dbReference>
<reference evidence="13 14" key="1">
    <citation type="journal article" name="Nat. Commun.">
        <title>Undinarchaeota illuminate DPANN phylogeny and the impact of gene transfer on archaeal evolution.</title>
        <authorList>
            <person name="Dombrowski N."/>
            <person name="Williams T.A."/>
            <person name="Sun J."/>
            <person name="Woodcroft B.J."/>
            <person name="Lee J.H."/>
            <person name="Minh B.Q."/>
            <person name="Rinke C."/>
            <person name="Spang A."/>
        </authorList>
    </citation>
    <scope>NUCLEOTIDE SEQUENCE [LARGE SCALE GENOMIC DNA]</scope>
    <source>
        <strain evidence="13">MAG_bin17</strain>
    </source>
</reference>
<comment type="similarity">
    <text evidence="10">Belongs to the helicase family. Hel308 subfamily.</text>
</comment>
<dbReference type="HAMAP" id="MF_00442">
    <property type="entry name" value="Helicase_Hel308"/>
    <property type="match status" value="1"/>
</dbReference>
<evidence type="ECO:0000256" key="5">
    <source>
        <dbReference type="ARBA" id="ARBA00022840"/>
    </source>
</evidence>